<dbReference type="OrthoDB" id="412005at2759"/>
<dbReference type="PANTHER" id="PTHR15192">
    <property type="entry name" value="PROTEIN CBG05349"/>
    <property type="match status" value="1"/>
</dbReference>
<dbReference type="KEGG" id="slb:AWJ20_4875"/>
<dbReference type="SUPFAM" id="SSF51971">
    <property type="entry name" value="Nucleotide-binding domain"/>
    <property type="match status" value="1"/>
</dbReference>
<dbReference type="GeneID" id="30037054"/>
<feature type="compositionally biased region" description="Polar residues" evidence="1">
    <location>
        <begin position="276"/>
        <end position="290"/>
    </location>
</feature>
<evidence type="ECO:0000256" key="1">
    <source>
        <dbReference type="SAM" id="MobiDB-lite"/>
    </source>
</evidence>
<evidence type="ECO:0000313" key="2">
    <source>
        <dbReference type="EMBL" id="ANB13924.1"/>
    </source>
</evidence>
<reference evidence="2 3" key="1">
    <citation type="submission" date="2016-02" db="EMBL/GenBank/DDBJ databases">
        <title>Complete genome sequence and transcriptome regulation of the pentose utilising yeast Sugiyamaella lignohabitans.</title>
        <authorList>
            <person name="Bellasio M."/>
            <person name="Peymann A."/>
            <person name="Valli M."/>
            <person name="Sipitzky M."/>
            <person name="Graf A."/>
            <person name="Sauer M."/>
            <person name="Marx H."/>
            <person name="Mattanovich D."/>
        </authorList>
    </citation>
    <scope>NUCLEOTIDE SEQUENCE [LARGE SCALE GENOMIC DNA]</scope>
    <source>
        <strain evidence="2 3">CBS 10342</strain>
    </source>
</reference>
<dbReference type="RefSeq" id="XP_018736401.1">
    <property type="nucleotide sequence ID" value="XM_018881976.1"/>
</dbReference>
<dbReference type="AlphaFoldDB" id="A0A167ED39"/>
<feature type="region of interest" description="Disordered" evidence="1">
    <location>
        <begin position="268"/>
        <end position="290"/>
    </location>
</feature>
<proteinExistence type="predicted"/>
<dbReference type="InterPro" id="IPR029731">
    <property type="entry name" value="OSGIN1/2"/>
</dbReference>
<dbReference type="PANTHER" id="PTHR15192:SF8">
    <property type="entry name" value="FAD_NAD(P)-BINDING DOMAIN-CONTAINING PROTEIN"/>
    <property type="match status" value="1"/>
</dbReference>
<gene>
    <name evidence="2" type="ORF">AWJ20_4875</name>
</gene>
<dbReference type="InterPro" id="IPR036188">
    <property type="entry name" value="FAD/NAD-bd_sf"/>
</dbReference>
<name>A0A167ED39_9ASCO</name>
<dbReference type="SUPFAM" id="SSF51905">
    <property type="entry name" value="FAD/NAD(P)-binding domain"/>
    <property type="match status" value="1"/>
</dbReference>
<dbReference type="EMBL" id="CP014502">
    <property type="protein sequence ID" value="ANB13924.1"/>
    <property type="molecule type" value="Genomic_DNA"/>
</dbReference>
<evidence type="ECO:0000313" key="3">
    <source>
        <dbReference type="Proteomes" id="UP000189580"/>
    </source>
</evidence>
<evidence type="ECO:0008006" key="4">
    <source>
        <dbReference type="Google" id="ProtNLM"/>
    </source>
</evidence>
<organism evidence="2 3">
    <name type="scientific">Sugiyamaella lignohabitans</name>
    <dbReference type="NCBI Taxonomy" id="796027"/>
    <lineage>
        <taxon>Eukaryota</taxon>
        <taxon>Fungi</taxon>
        <taxon>Dikarya</taxon>
        <taxon>Ascomycota</taxon>
        <taxon>Saccharomycotina</taxon>
        <taxon>Dipodascomycetes</taxon>
        <taxon>Dipodascales</taxon>
        <taxon>Trichomonascaceae</taxon>
        <taxon>Sugiyamaella</taxon>
    </lineage>
</organism>
<dbReference type="Proteomes" id="UP000189580">
    <property type="component" value="Chromosome d"/>
</dbReference>
<accession>A0A167ED39</accession>
<protein>
    <recommendedName>
        <fullName evidence="4">L-ornithine N(5)-oxygenase</fullName>
    </recommendedName>
</protein>
<dbReference type="Gene3D" id="3.50.50.60">
    <property type="entry name" value="FAD/NAD(P)-binding domain"/>
    <property type="match status" value="1"/>
</dbReference>
<sequence length="545" mass="59586">MIVIGEENAVGWSTKVAIVGSGPSALSLSFILNGNIPYYDPVPYGPHPDESLHYCLLNYTAGNDLGKSLLDAVADEHIISYMESSYESFFSDQTLPVNLLIDALSASDESSFMNCHSKECRIKWVHESAKYVPHIVIGSSPRPGGQWGSYEFDSKDQLSLSYAEMLSLPGYSFSQYYMDTYGTTPADFYRPPRHQVADYYAMYPGKVGISENIVSNTLVTCVDRASHTGSFVISMRQCEGAVHKQCLLAADKVVLATGVYESPLESLKSASPKGINENNGTNTTDLTDVNSNGEYGRHDKTFYNLTNALVHNNSTSNSNSNSNSFDKHHFSFTIVPPLSTPPSEGARASQNKTCLIIGTGVSAAEAVNNSIALGYSVIHIYKWYDEKGSPCVFRRYPKELYPDYCKVFRMMKQRKVAGLYEGLPNAQILDISPDGMVEIKLEDGSTVCRTVSSVRACTGRTGSLSYLCNPVLDRSIESTIRTMPITKKTLRDKYIDKNDQSLCVGENVYAIGSLCGDTVVRFMLGASFSVAGELVDSSSAKSVGS</sequence>
<keyword evidence="3" id="KW-1185">Reference proteome</keyword>